<evidence type="ECO:0000313" key="2">
    <source>
        <dbReference type="Proteomes" id="UP000219559"/>
    </source>
</evidence>
<protein>
    <submittedName>
        <fullName evidence="1">Uncharacterized protein</fullName>
    </submittedName>
</protein>
<dbReference type="Proteomes" id="UP000219559">
    <property type="component" value="Unassembled WGS sequence"/>
</dbReference>
<accession>A0A2A4G739</accession>
<name>A0A2A4G739_9FLAO</name>
<evidence type="ECO:0000313" key="1">
    <source>
        <dbReference type="EMBL" id="PCE63780.1"/>
    </source>
</evidence>
<keyword evidence="2" id="KW-1185">Reference proteome</keyword>
<dbReference type="AlphaFoldDB" id="A0A2A4G739"/>
<comment type="caution">
    <text evidence="1">The sequence shown here is derived from an EMBL/GenBank/DDBJ whole genome shotgun (WGS) entry which is preliminary data.</text>
</comment>
<sequence length="60" mass="7209">MDGDRSFWNLEYQRGGVKGACIWFAFSSVNLKKRVGNWYCNKRKKPPFPEAFYILYKIHF</sequence>
<reference evidence="1 2" key="1">
    <citation type="submission" date="2017-04" db="EMBL/GenBank/DDBJ databases">
        <title>A new member of the family Flavobacteriaceae isolated from ascidians.</title>
        <authorList>
            <person name="Chen L."/>
        </authorList>
    </citation>
    <scope>NUCLEOTIDE SEQUENCE [LARGE SCALE GENOMIC DNA]</scope>
    <source>
        <strain evidence="1 2">HQA918</strain>
    </source>
</reference>
<gene>
    <name evidence="1" type="ORF">B7P33_10940</name>
</gene>
<proteinExistence type="predicted"/>
<organism evidence="1 2">
    <name type="scientific">Sediminicola luteus</name>
    <dbReference type="NCBI Taxonomy" id="319238"/>
    <lineage>
        <taxon>Bacteria</taxon>
        <taxon>Pseudomonadati</taxon>
        <taxon>Bacteroidota</taxon>
        <taxon>Flavobacteriia</taxon>
        <taxon>Flavobacteriales</taxon>
        <taxon>Flavobacteriaceae</taxon>
        <taxon>Sediminicola</taxon>
    </lineage>
</organism>
<dbReference type="EMBL" id="NBWU01000004">
    <property type="protein sequence ID" value="PCE63780.1"/>
    <property type="molecule type" value="Genomic_DNA"/>
</dbReference>